<dbReference type="SUPFAM" id="SSF81296">
    <property type="entry name" value="E set domains"/>
    <property type="match status" value="2"/>
</dbReference>
<dbReference type="STRING" id="7897.ENSLACP00000016713"/>
<dbReference type="InParanoid" id="H3B492"/>
<dbReference type="GeneTree" id="ENSGT00940000159652"/>
<dbReference type="PANTHER" id="PTHR11188">
    <property type="entry name" value="ARRESTIN DOMAIN CONTAINING PROTEIN"/>
    <property type="match status" value="1"/>
</dbReference>
<dbReference type="InterPro" id="IPR050357">
    <property type="entry name" value="Arrestin_domain-protein"/>
</dbReference>
<dbReference type="GO" id="GO:0031625">
    <property type="term" value="F:ubiquitin protein ligase binding"/>
    <property type="evidence" value="ECO:0007669"/>
    <property type="project" value="TreeGrafter"/>
</dbReference>
<proteinExistence type="inferred from homology"/>
<organism evidence="4 5">
    <name type="scientific">Latimeria chalumnae</name>
    <name type="common">Coelacanth</name>
    <dbReference type="NCBI Taxonomy" id="7897"/>
    <lineage>
        <taxon>Eukaryota</taxon>
        <taxon>Metazoa</taxon>
        <taxon>Chordata</taxon>
        <taxon>Craniata</taxon>
        <taxon>Vertebrata</taxon>
        <taxon>Euteleostomi</taxon>
        <taxon>Coelacanthiformes</taxon>
        <taxon>Coelacanthidae</taxon>
        <taxon>Latimeria</taxon>
    </lineage>
</organism>
<dbReference type="GO" id="GO:1990756">
    <property type="term" value="F:ubiquitin-like ligase-substrate adaptor activity"/>
    <property type="evidence" value="ECO:0007669"/>
    <property type="project" value="TreeGrafter"/>
</dbReference>
<dbReference type="GeneID" id="102361562"/>
<dbReference type="EMBL" id="AFYH01003693">
    <property type="status" value="NOT_ANNOTATED_CDS"/>
    <property type="molecule type" value="Genomic_DNA"/>
</dbReference>
<name>H3B492_LATCH</name>
<dbReference type="FunCoup" id="H3B492">
    <property type="interactions" value="240"/>
</dbReference>
<comment type="similarity">
    <text evidence="1">Belongs to the arrestin family.</text>
</comment>
<dbReference type="EMBL" id="AFYH01003687">
    <property type="status" value="NOT_ANNOTATED_CDS"/>
    <property type="molecule type" value="Genomic_DNA"/>
</dbReference>
<dbReference type="EMBL" id="AFYH01003692">
    <property type="status" value="NOT_ANNOTATED_CDS"/>
    <property type="molecule type" value="Genomic_DNA"/>
</dbReference>
<sequence length="427" mass="47131">MGKVQRFDLTFSENKVVYSPGESLSGTVSLKLNSPLQYHALKVNCLGSCGVSNKVNDTNWTMEEKYFSSTLTLADKGSLPTGEHNFPFQFILPVTAPTSFEGRFGKIFYQIRATIETPRFCKNYKAQKGFYILNLLNLNEIPEIEQPNTVSTTKKFKYMLVKSGSLMLTVTSNLKGYTPGQVIQLQTDIHNKSGKDTGSILASLIMKAVYKSKNSVYDLRRIAEVEGSSVKAWKRAEWREQIIVPPLPQSFLHGCSLIDIDYFIKVSLRTPDVSVTLPLYIGNIAVNQAPLTPSRSVHHIPQEVLPSAPPAEEGEEDLIASGYQPMDNVRIPTKSHSQQQRFSYAPGLSFPEPQPDLEQSGSPAHPMLCVSTGATVPYYAEGAVTPIPTSCPLILPPEYTAHAHPLDQPPSYEESCSSANSSLSHEN</sequence>
<feature type="region of interest" description="Disordered" evidence="2">
    <location>
        <begin position="401"/>
        <end position="427"/>
    </location>
</feature>
<evidence type="ECO:0000313" key="4">
    <source>
        <dbReference type="Ensembl" id="ENSLACP00000016713.1"/>
    </source>
</evidence>
<dbReference type="EMBL" id="AFYH01003691">
    <property type="status" value="NOT_ANNOTATED_CDS"/>
    <property type="molecule type" value="Genomic_DNA"/>
</dbReference>
<dbReference type="Pfam" id="PF02752">
    <property type="entry name" value="Arrestin_C"/>
    <property type="match status" value="1"/>
</dbReference>
<dbReference type="EMBL" id="AFYH01003688">
    <property type="status" value="NOT_ANNOTATED_CDS"/>
    <property type="molecule type" value="Genomic_DNA"/>
</dbReference>
<dbReference type="InterPro" id="IPR014756">
    <property type="entry name" value="Ig_E-set"/>
</dbReference>
<dbReference type="GO" id="GO:0015031">
    <property type="term" value="P:protein transport"/>
    <property type="evidence" value="ECO:0007669"/>
    <property type="project" value="TreeGrafter"/>
</dbReference>
<gene>
    <name evidence="4" type="primary">ARRDC1</name>
</gene>
<accession>H3B492</accession>
<reference evidence="4" key="2">
    <citation type="submission" date="2025-08" db="UniProtKB">
        <authorList>
            <consortium name="Ensembl"/>
        </authorList>
    </citation>
    <scope>IDENTIFICATION</scope>
</reference>
<evidence type="ECO:0000256" key="1">
    <source>
        <dbReference type="ARBA" id="ARBA00005298"/>
    </source>
</evidence>
<feature type="region of interest" description="Disordered" evidence="2">
    <location>
        <begin position="329"/>
        <end position="364"/>
    </location>
</feature>
<feature type="compositionally biased region" description="Low complexity" evidence="2">
    <location>
        <begin position="411"/>
        <end position="427"/>
    </location>
</feature>
<evidence type="ECO:0000259" key="3">
    <source>
        <dbReference type="SMART" id="SM01017"/>
    </source>
</evidence>
<dbReference type="EMBL" id="AFYH01003690">
    <property type="status" value="NOT_ANNOTATED_CDS"/>
    <property type="molecule type" value="Genomic_DNA"/>
</dbReference>
<dbReference type="Pfam" id="PF00339">
    <property type="entry name" value="Arrestin_N"/>
    <property type="match status" value="1"/>
</dbReference>
<dbReference type="EMBL" id="AFYH01003685">
    <property type="status" value="NOT_ANNOTATED_CDS"/>
    <property type="molecule type" value="Genomic_DNA"/>
</dbReference>
<dbReference type="Ensembl" id="ENSLACT00000016829.1">
    <property type="protein sequence ID" value="ENSLACP00000016713.1"/>
    <property type="gene ID" value="ENSLACG00000014723.1"/>
</dbReference>
<protein>
    <submittedName>
        <fullName evidence="4">Arrestin domain containing 1</fullName>
    </submittedName>
</protein>
<evidence type="ECO:0000313" key="5">
    <source>
        <dbReference type="Proteomes" id="UP000008672"/>
    </source>
</evidence>
<reference evidence="4" key="3">
    <citation type="submission" date="2025-09" db="UniProtKB">
        <authorList>
            <consortium name="Ensembl"/>
        </authorList>
    </citation>
    <scope>IDENTIFICATION</scope>
</reference>
<dbReference type="InterPro" id="IPR014752">
    <property type="entry name" value="Arrestin-like_C"/>
</dbReference>
<dbReference type="eggNOG" id="KOG3780">
    <property type="taxonomic scope" value="Eukaryota"/>
</dbReference>
<dbReference type="KEGG" id="lcm:102361562"/>
<dbReference type="OrthoDB" id="7785529at2759"/>
<dbReference type="InterPro" id="IPR011022">
    <property type="entry name" value="Arrestin_C-like"/>
</dbReference>
<dbReference type="AlphaFoldDB" id="H3B492"/>
<feature type="domain" description="Arrestin C-terminal-like" evidence="3">
    <location>
        <begin position="162"/>
        <end position="286"/>
    </location>
</feature>
<dbReference type="EMBL" id="AFYH01003689">
    <property type="status" value="NOT_ANNOTATED_CDS"/>
    <property type="molecule type" value="Genomic_DNA"/>
</dbReference>
<dbReference type="PANTHER" id="PTHR11188:SF176">
    <property type="entry name" value="ARRESTIN DOMAIN-CONTAINING PROTEIN 1"/>
    <property type="match status" value="1"/>
</dbReference>
<dbReference type="Gene3D" id="2.60.40.640">
    <property type="match status" value="2"/>
</dbReference>
<keyword evidence="5" id="KW-1185">Reference proteome</keyword>
<dbReference type="OMA" id="TLMLKTR"/>
<dbReference type="GO" id="GO:0005737">
    <property type="term" value="C:cytoplasm"/>
    <property type="evidence" value="ECO:0007669"/>
    <property type="project" value="TreeGrafter"/>
</dbReference>
<dbReference type="EMBL" id="AFYH01003686">
    <property type="status" value="NOT_ANNOTATED_CDS"/>
    <property type="molecule type" value="Genomic_DNA"/>
</dbReference>
<dbReference type="InterPro" id="IPR011021">
    <property type="entry name" value="Arrestin-like_N"/>
</dbReference>
<reference evidence="5" key="1">
    <citation type="submission" date="2011-08" db="EMBL/GenBank/DDBJ databases">
        <title>The draft genome of Latimeria chalumnae.</title>
        <authorList>
            <person name="Di Palma F."/>
            <person name="Alfoldi J."/>
            <person name="Johnson J."/>
            <person name="Berlin A."/>
            <person name="Gnerre S."/>
            <person name="Jaffe D."/>
            <person name="MacCallum I."/>
            <person name="Young S."/>
            <person name="Walker B.J."/>
            <person name="Lander E."/>
            <person name="Lindblad-Toh K."/>
        </authorList>
    </citation>
    <scope>NUCLEOTIDE SEQUENCE [LARGE SCALE GENOMIC DNA]</scope>
    <source>
        <strain evidence="5">Wild caught</strain>
    </source>
</reference>
<dbReference type="EMBL" id="AFYH01003684">
    <property type="status" value="NOT_ANNOTATED_CDS"/>
    <property type="molecule type" value="Genomic_DNA"/>
</dbReference>
<dbReference type="Proteomes" id="UP000008672">
    <property type="component" value="Unassembled WGS sequence"/>
</dbReference>
<dbReference type="SMART" id="SM01017">
    <property type="entry name" value="Arrestin_C"/>
    <property type="match status" value="1"/>
</dbReference>
<dbReference type="HOGENOM" id="CLU_051966_0_0_1"/>
<evidence type="ECO:0000256" key="2">
    <source>
        <dbReference type="SAM" id="MobiDB-lite"/>
    </source>
</evidence>